<dbReference type="CDD" id="cd00093">
    <property type="entry name" value="HTH_XRE"/>
    <property type="match status" value="1"/>
</dbReference>
<evidence type="ECO:0000256" key="1">
    <source>
        <dbReference type="SAM" id="MobiDB-lite"/>
    </source>
</evidence>
<dbReference type="PATRIC" id="fig|226900.8.peg.1843"/>
<dbReference type="HOGENOM" id="CLU_2231074_0_0_9"/>
<feature type="region of interest" description="Disordered" evidence="1">
    <location>
        <begin position="62"/>
        <end position="82"/>
    </location>
</feature>
<name>Q81EW2_BACCR</name>
<dbReference type="InterPro" id="IPR001387">
    <property type="entry name" value="Cro/C1-type_HTH"/>
</dbReference>
<evidence type="ECO:0000313" key="3">
    <source>
        <dbReference type="EMBL" id="AAP08825.1"/>
    </source>
</evidence>
<keyword evidence="4" id="KW-1185">Reference proteome</keyword>
<feature type="compositionally biased region" description="Basic and acidic residues" evidence="1">
    <location>
        <begin position="63"/>
        <end position="73"/>
    </location>
</feature>
<reference evidence="3 4" key="1">
    <citation type="journal article" date="2003" name="Nature">
        <title>Genome sequence of Bacillus cereus and comparative analysis with Bacillus anthracis.</title>
        <authorList>
            <person name="Ivanova N."/>
            <person name="Sorokin A."/>
            <person name="Anderson I."/>
            <person name="Galleron N."/>
            <person name="Candelon B."/>
            <person name="Kapatral V."/>
            <person name="Bhattacharyya A."/>
            <person name="Reznik G."/>
            <person name="Mikhailova N."/>
            <person name="Lapidus A."/>
            <person name="Chu L."/>
            <person name="Mazur M."/>
            <person name="Goltsman E."/>
            <person name="Larsen N."/>
            <person name="D'Souza M."/>
            <person name="Walunas T."/>
            <person name="Grechkin Y."/>
            <person name="Pusch G."/>
            <person name="Haselkorn R."/>
            <person name="Fonstein M."/>
            <person name="Ehrlich S.D."/>
            <person name="Overbeek R."/>
            <person name="Kyrpides N."/>
        </authorList>
    </citation>
    <scope>NUCLEOTIDE SEQUENCE [LARGE SCALE GENOMIC DNA]</scope>
    <source>
        <strain evidence="4">ATCC 14579 / DSM 31 / CCUG 7414 / JCM 2152 / NBRC 15305 / NCIMB 9373 / NCTC 2599 / NRRL B-3711</strain>
    </source>
</reference>
<dbReference type="AlphaFoldDB" id="Q81EW2"/>
<dbReference type="Pfam" id="PF01381">
    <property type="entry name" value="HTH_3"/>
    <property type="match status" value="1"/>
</dbReference>
<protein>
    <submittedName>
        <fullName evidence="3">Transcriptional regulator</fullName>
    </submittedName>
</protein>
<dbReference type="RefSeq" id="WP_011110010.1">
    <property type="nucleotide sequence ID" value="NC_004722.1"/>
</dbReference>
<accession>Q81EW2</accession>
<evidence type="ECO:0000313" key="4">
    <source>
        <dbReference type="Proteomes" id="UP000001417"/>
    </source>
</evidence>
<dbReference type="KEGG" id="bce:BC1851"/>
<dbReference type="GO" id="GO:0003677">
    <property type="term" value="F:DNA binding"/>
    <property type="evidence" value="ECO:0007669"/>
    <property type="project" value="InterPro"/>
</dbReference>
<dbReference type="InterPro" id="IPR010982">
    <property type="entry name" value="Lambda_DNA-bd_dom_sf"/>
</dbReference>
<dbReference type="Proteomes" id="UP000001417">
    <property type="component" value="Chromosome"/>
</dbReference>
<organism evidence="3 4">
    <name type="scientific">Bacillus cereus (strain ATCC 14579 / DSM 31 / CCUG 7414 / JCM 2152 / NBRC 15305 / NCIMB 9373 / NCTC 2599 / NRRL B-3711)</name>
    <dbReference type="NCBI Taxonomy" id="226900"/>
    <lineage>
        <taxon>Bacteria</taxon>
        <taxon>Bacillati</taxon>
        <taxon>Bacillota</taxon>
        <taxon>Bacilli</taxon>
        <taxon>Bacillales</taxon>
        <taxon>Bacillaceae</taxon>
        <taxon>Bacillus</taxon>
        <taxon>Bacillus cereus group</taxon>
    </lineage>
</organism>
<feature type="domain" description="HTH cro/C1-type" evidence="2">
    <location>
        <begin position="37"/>
        <end position="76"/>
    </location>
</feature>
<proteinExistence type="predicted"/>
<sequence>MEVYKKVEMPLYLLAKRQYNKKHQKLSGGGHVKRTWLADLRGKKRMSQVALADKVGVTPGHIADLETGRRDPGGKTSLSNRDSTWVPYGTFLFTYILAKRQLKRD</sequence>
<dbReference type="Gene3D" id="1.10.260.40">
    <property type="entry name" value="lambda repressor-like DNA-binding domains"/>
    <property type="match status" value="1"/>
</dbReference>
<dbReference type="KEGG" id="vg:1489097"/>
<evidence type="ECO:0000259" key="2">
    <source>
        <dbReference type="PROSITE" id="PS50943"/>
    </source>
</evidence>
<dbReference type="EMBL" id="AE016877">
    <property type="protein sequence ID" value="AAP08825.1"/>
    <property type="molecule type" value="Genomic_DNA"/>
</dbReference>
<gene>
    <name evidence="3" type="ordered locus">BC_1851</name>
</gene>
<dbReference type="PROSITE" id="PS50943">
    <property type="entry name" value="HTH_CROC1"/>
    <property type="match status" value="1"/>
</dbReference>
<dbReference type="SUPFAM" id="SSF47413">
    <property type="entry name" value="lambda repressor-like DNA-binding domains"/>
    <property type="match status" value="1"/>
</dbReference>